<evidence type="ECO:0000259" key="14">
    <source>
        <dbReference type="PROSITE" id="PS01180"/>
    </source>
</evidence>
<dbReference type="RefSeq" id="XP_022108963.1">
    <property type="nucleotide sequence ID" value="XM_022253271.1"/>
</dbReference>
<dbReference type="Proteomes" id="UP000694845">
    <property type="component" value="Unplaced"/>
</dbReference>
<dbReference type="Pfam" id="PF00057">
    <property type="entry name" value="Ldl_recept_a"/>
    <property type="match status" value="8"/>
</dbReference>
<feature type="domain" description="HYR" evidence="16">
    <location>
        <begin position="1553"/>
        <end position="1644"/>
    </location>
</feature>
<evidence type="ECO:0000313" key="21">
    <source>
        <dbReference type="RefSeq" id="XP_022108963.1"/>
    </source>
</evidence>
<dbReference type="Gene3D" id="2.60.40.10">
    <property type="entry name" value="Immunoglobulins"/>
    <property type="match status" value="1"/>
</dbReference>
<dbReference type="Pfam" id="PF23263">
    <property type="entry name" value="C8-3_MUC4"/>
    <property type="match status" value="1"/>
</dbReference>
<keyword evidence="5" id="KW-0677">Repeat</keyword>
<feature type="domain" description="EGF-like" evidence="15">
    <location>
        <begin position="2660"/>
        <end position="2705"/>
    </location>
</feature>
<dbReference type="GO" id="GO:0007160">
    <property type="term" value="P:cell-matrix adhesion"/>
    <property type="evidence" value="ECO:0007669"/>
    <property type="project" value="InterPro"/>
</dbReference>
<feature type="disulfide bond" evidence="10">
    <location>
        <begin position="1396"/>
        <end position="1414"/>
    </location>
</feature>
<dbReference type="SMART" id="SM00539">
    <property type="entry name" value="NIDO"/>
    <property type="match status" value="1"/>
</dbReference>
<feature type="disulfide bond" evidence="10">
    <location>
        <begin position="1221"/>
        <end position="1239"/>
    </location>
</feature>
<evidence type="ECO:0000256" key="6">
    <source>
        <dbReference type="ARBA" id="ARBA00022989"/>
    </source>
</evidence>
<feature type="disulfide bond" evidence="10">
    <location>
        <begin position="257"/>
        <end position="275"/>
    </location>
</feature>
<dbReference type="InterPro" id="IPR003410">
    <property type="entry name" value="HYR_dom"/>
</dbReference>
<evidence type="ECO:0000313" key="20">
    <source>
        <dbReference type="Proteomes" id="UP000694845"/>
    </source>
</evidence>
<feature type="region of interest" description="Disordered" evidence="11">
    <location>
        <begin position="34"/>
        <end position="54"/>
    </location>
</feature>
<dbReference type="GO" id="GO:0005509">
    <property type="term" value="F:calcium ion binding"/>
    <property type="evidence" value="ECO:0007669"/>
    <property type="project" value="InterPro"/>
</dbReference>
<keyword evidence="7 12" id="KW-0472">Membrane</keyword>
<dbReference type="PROSITE" id="PS50825">
    <property type="entry name" value="HYR"/>
    <property type="match status" value="1"/>
</dbReference>
<sequence>MCSTSVFRARALEVVFFSLIITFTSLKVAQTSTESATASNQATDTPAGSTVTATQTSFETVTTDEATETSFGFTSSVAQTSTESATTSYQVTDNLAGSTVTDTVASETPSPGSSTSGLTTGIGSTSAGPSNIHFLNGNESLQITSPGYPWYYPSNTDMIWILQTHAGYRIRITFASFDTRHSSDFFWAGDGDNTTANEFFVWHRSKHPPDLISVGSEMWIRFTSSGYYDNYNVGFSLLVASVPSAETLTCVPGDFDCGRSVCINGAWQCDGEIDCLDESDERNCDKKRVIQIQDGESAVLSSTRYPDEYPTGTNITWILTANDDRKINITFSSFKTPYKRDVLRAGDSNDTSQNGFFQWSGSRNPPSLLSEGNQMWLAFTYSEIDDYYYYGTQRFQLMASSVPSTDTLSCLEDEFHCGHSICIQASWRCDFVVDCFDGSDEINCDDRTIFLNADETFQISLPSLPSDYPYNSVDITWVIQTEEDRRVSITYPFDTYFYDNTKLSAGDGNSSADYAGVFFQRIIGYRPNTGYSYYYSSLSSFPDLLSNGSTMWLRLESSRYYNVYHQLLIASSVPSTVIWQCPLGNVDCGHSVCISGAWQCDGQSDCFDGKDELNCEKERVLHIGNGETAFLMSTGYPNNYAPNTNIIWILTTEIEQKINVTFLSFGTGYMRDKIKIGDGTNPSENVFFEWSGFRQPPNLLSSGSSMWLSFRSSDIVYYWSRRVVSLMATSVPSIYNQSCSANEFDCGHSVCIETSWQCDYLVECHDGKDESDCDNRNVFLSPNESYQISPPALPWQYVVGSNIDITWVIQTENNRRVLVLYLNNSTIPGYVTLRAGDGNSSVDNAGVFFEWTGDITGYFYYGVSIRLPELLSKGHAMWLRLETAYYYLVDRLVMVVSSVPSTETRICSTGDIDCGHDVCVSNVYQCDNHSACLNGQDELNCGEDRVINMTLNETVFLGSTRYPNYYAGNLNITWILQNEGSRRILINFKSFDTQSGDVFRAGDGDPSNNEFFLWQGSKLAPDLLSSGNKMWLRFMSNSRSYNKGFGLWASSVPFTHTLTCPASDVDCGHDVCVSNVFQCDGHPDCLSGQDELNCDGDRIVNIPTDERVFLGSTLYPHYYPSNLNITWILQAEEGTRILIEFESFRTASSDVFRAGDGNSTSDHEFFSWQGTKLAPNFLSYGNKLWLRFTTDSYNTLEGFGLWASSVPTSFNLSCTLGYIDCGHSVCVNGAWQCDGQSDCPDGQDELNCEEGRVIYINSDDVAHLTSTRYPDRYGMTSPITWILTTQEDRKILVIFLDFQVRSITFLNTTLYSSGYFRAGDGYNATDNEFMDWGLTTVSKATDWDETKRPPDILSGGNQMWLRYGPVNPPTFAGISFQASSVPLQYNLTCTTGEFDCGHSVCINGSWRCDNQWDCFGGTDETNCGNQGPLCAVGDFDCGQSVCISGFLECDGFPDCSNGSDEENCVGCRNFCFLDGSRGGCWCDGACEIYGDCCEDYYIYCTLPDYPTESPGIDECDPLEPLHDCDVNAFCTDTSVGFNCTCNVGYEGNGTSCIDVKPPDISCPSNLTVYTDCHKSYSTVSLPDVHSVNDNSGAYSVSIDINGSPHQIGDTATFDLHTSPHLVHYNVADLSSNSAHCQLFIVVSSVDEGTLCLATGIPPNCICSSSQGFCTCSSGYCGHDCSKKSEGTKCNGPNLPNPNCKDINECLPGYTGSLCDERIDATNCPDIPNKCLGLGVTSVSRTWAEVRGTSQSGQRAVITCRGMDGAVIGLTGGDFGLGKHEIVCSSDEQTTGVPQCLISFTVSTYPKLGVPMLVDQCTDPGKHTSNVTWSLGLDTASDAVVTCSGNGTDVGPSGGVFGVGYHTVTCNVTNSGGCTTSKTFGFNVMVGSLIPFGAESGDSRLSQAKQENQQSKKDLISPTIYPPNFFPFCDDLYEKIYFTDDGVIILSNNKNLNKYAFPGAKGSTFPSGLKMIAPFWVDIRADLFSSTKNVFWQVYDQYDLNTNQDNLNTIKAIALPNVDAEGDMKLAYWALVVTWSNVQPDSKGATTTFQAVLLTDSIHSYVIFNYDPCNSKWDTANQINKNVVQGYTCGTQDRSVYVDVPSDSLFQPGSIVGNSGQRGRWVFQLDSLPDGFVNPRLSCRNWHSHQAPYPIFNAYYPPFANTCPCSLLMAWLDWRFLRMWRHRYYVPAGDILKYFQDRSVICFVRLYQAPGTPGPQCCYEWSTGSLLYDVRNPRVASVFERFPFSPLFYSPEVFQQWYEEDVLSRYFCCEKSTLCHLYIEWRPLMTCDHYVPTFWGWFWGDPHVRTLDGLDYTFNGLGEYTLVLIEDPDRGERIFELQGRTQRVYDPKTEELTDATSYSGFAALDFASGARVEIKLNKEATDLITTVNGSVVEPTMDGLMSNGLTVRREEDPPKVVAIFASDIQFSVGVNNSFVDVTVQLSQNHRGKSKGLLGVWDGNTTNDVLRRDGTFQEPTGDLGKMLERDFFEFGETWRVHPNGSHFYYLPPEESWDNMNNLTFRPQFLEDLLASLDDEQLERIKAVCGESRECLYDSLVLNDTTIGMATKQVNEKNTEDLISATNYPPKLTSVESITATVGQTFMLQIHATDPDGDNITFHLLEMVTGAGITVEGGLFSWTPNDTSKVRVGFLATDGRSNSTLEPIVNLCHCQNGGTCLPGRHVDGTNLVQDRFGVLLCECEPGWTGEFCEMDYDACAGSPCYLGVNCTDEVPPSMNSTCGLCPDGLDGDGKTCTDRDECQLYKDDLAGIDEPGCDQICENILLSFKCSCNRGYYLDQDNKTCLELTASSCQNGGEFYDNECVCPLDYSGATCARESPCLLDDNLCSGTGQECLPNANEEGFLCQCRGYEGYVEISDGSCKHYPSFGLVIRLLMNEFTNAYRNPTSTAFKTIAATIQQAILNKLAESPATASALSVQVTKIEEGSLIVTLVVSYPVNAAPSQGELEKVMSSSRNLTDGNSSILIDPSSVLAKEVSTSCSMDYCLNSGTCVRPSFSPWFTCTCKADFTGERCETRLAPVPPSDGLPVLALVFIITVPVCIFIFVVAICLYLTVRENKVDPDKTPPDQETSGRVNVGRKSGDRMEWIGMQGANQASFSPPKTKDPRNPAMDIKELN</sequence>
<gene>
    <name evidence="21" type="primary">LOC110989125</name>
</gene>
<accession>A0A8B7ZTR8</accession>
<dbReference type="SUPFAM" id="SSF82671">
    <property type="entry name" value="SEA domain"/>
    <property type="match status" value="1"/>
</dbReference>
<feature type="disulfide bond" evidence="10">
    <location>
        <begin position="1408"/>
        <end position="1423"/>
    </location>
</feature>
<comment type="subcellular location">
    <subcellularLocation>
        <location evidence="1">Membrane</location>
    </subcellularLocation>
</comment>
<feature type="disulfide bond" evidence="10">
    <location>
        <begin position="1060"/>
        <end position="1072"/>
    </location>
</feature>
<feature type="disulfide bond" evidence="10">
    <location>
        <begin position="746"/>
        <end position="764"/>
    </location>
</feature>
<keyword evidence="2 9" id="KW-0245">EGF-like domain</keyword>
<dbReference type="InterPro" id="IPR000152">
    <property type="entry name" value="EGF-type_Asp/Asn_hydroxyl_site"/>
</dbReference>
<dbReference type="OrthoDB" id="4405280at2759"/>
<dbReference type="Pfam" id="PF00431">
    <property type="entry name" value="CUB"/>
    <property type="match status" value="5"/>
</dbReference>
<dbReference type="InterPro" id="IPR023415">
    <property type="entry name" value="LDLR_class-A_CS"/>
</dbReference>
<dbReference type="KEGG" id="aplc:110989125"/>
<protein>
    <submittedName>
        <fullName evidence="21">Uncharacterized protein LOC110989125</fullName>
    </submittedName>
</protein>
<dbReference type="SMART" id="SM00042">
    <property type="entry name" value="CUB"/>
    <property type="match status" value="5"/>
</dbReference>
<feature type="domain" description="EGF-like" evidence="15">
    <location>
        <begin position="2988"/>
        <end position="3026"/>
    </location>
</feature>
<feature type="domain" description="EGF-like" evidence="15">
    <location>
        <begin position="1511"/>
        <end position="1553"/>
    </location>
</feature>
<feature type="disulfide bond" evidence="10">
    <location>
        <begin position="1067"/>
        <end position="1085"/>
    </location>
</feature>
<proteinExistence type="predicted"/>
<dbReference type="PROSITE" id="PS00010">
    <property type="entry name" value="ASX_HYDROXYL"/>
    <property type="match status" value="1"/>
</dbReference>
<dbReference type="PROSITE" id="PS01209">
    <property type="entry name" value="LDLRA_1"/>
    <property type="match status" value="2"/>
</dbReference>
<feature type="disulfide bond" evidence="10">
    <location>
        <begin position="1079"/>
        <end position="1094"/>
    </location>
</feature>
<feature type="region of interest" description="Disordered" evidence="11">
    <location>
        <begin position="3101"/>
        <end position="3128"/>
    </location>
</feature>
<feature type="compositionally biased region" description="Basic and acidic residues" evidence="11">
    <location>
        <begin position="3113"/>
        <end position="3128"/>
    </location>
</feature>
<feature type="disulfide bond" evidence="10">
    <location>
        <begin position="429"/>
        <end position="444"/>
    </location>
</feature>
<dbReference type="InterPro" id="IPR035914">
    <property type="entry name" value="Sperma_CUB_dom_sf"/>
</dbReference>
<dbReference type="PROSITE" id="PS01187">
    <property type="entry name" value="EGF_CA"/>
    <property type="match status" value="1"/>
</dbReference>
<dbReference type="SMART" id="SM00179">
    <property type="entry name" value="EGF_CA"/>
    <property type="match status" value="3"/>
</dbReference>
<keyword evidence="3 12" id="KW-0812">Transmembrane</keyword>
<feature type="disulfide bond" evidence="10">
    <location>
        <begin position="1437"/>
        <end position="1455"/>
    </location>
</feature>
<feature type="disulfide bond" evidence="10">
    <location>
        <begin position="1389"/>
        <end position="1401"/>
    </location>
</feature>
<dbReference type="PANTHER" id="PTHR13802:SF52">
    <property type="entry name" value="MUCIN-4"/>
    <property type="match status" value="1"/>
</dbReference>
<dbReference type="Gene3D" id="2.60.120.290">
    <property type="entry name" value="Spermadhesin, CUB domain"/>
    <property type="match status" value="6"/>
</dbReference>
<feature type="disulfide bond" evidence="10">
    <location>
        <begin position="926"/>
        <end position="941"/>
    </location>
</feature>
<evidence type="ECO:0000256" key="10">
    <source>
        <dbReference type="PROSITE-ProRule" id="PRU00124"/>
    </source>
</evidence>
<feature type="signal peptide" evidence="13">
    <location>
        <begin position="1"/>
        <end position="31"/>
    </location>
</feature>
<feature type="domain" description="CUB" evidence="14">
    <location>
        <begin position="130"/>
        <end position="242"/>
    </location>
</feature>
<evidence type="ECO:0000256" key="4">
    <source>
        <dbReference type="ARBA" id="ARBA00022729"/>
    </source>
</evidence>
<dbReference type="SMART" id="SM00181">
    <property type="entry name" value="EGF"/>
    <property type="match status" value="13"/>
</dbReference>
<reference evidence="21" key="1">
    <citation type="submission" date="2025-08" db="UniProtKB">
        <authorList>
            <consortium name="RefSeq"/>
        </authorList>
    </citation>
    <scope>IDENTIFICATION</scope>
</reference>
<evidence type="ECO:0000259" key="17">
    <source>
        <dbReference type="PROSITE" id="PS50856"/>
    </source>
</evidence>
<keyword evidence="8 9" id="KW-1015">Disulfide bond</keyword>
<feature type="disulfide bond" evidence="9">
    <location>
        <begin position="3016"/>
        <end position="3025"/>
    </location>
</feature>
<dbReference type="InterPro" id="IPR036055">
    <property type="entry name" value="LDL_receptor-like_sf"/>
</dbReference>
<dbReference type="InterPro" id="IPR005533">
    <property type="entry name" value="AMOP_dom"/>
</dbReference>
<dbReference type="InterPro" id="IPR003886">
    <property type="entry name" value="NIDO_dom"/>
</dbReference>
<feature type="chain" id="PRO_5034545171" evidence="13">
    <location>
        <begin position="32"/>
        <end position="3128"/>
    </location>
</feature>
<feature type="transmembrane region" description="Helical" evidence="12">
    <location>
        <begin position="3040"/>
        <end position="3066"/>
    </location>
</feature>
<dbReference type="PRINTS" id="PR00261">
    <property type="entry name" value="LDLRECEPTOR"/>
</dbReference>
<feature type="disulfide bond" evidence="10">
    <location>
        <begin position="1430"/>
        <end position="1442"/>
    </location>
</feature>
<evidence type="ECO:0000256" key="8">
    <source>
        <dbReference type="ARBA" id="ARBA00023157"/>
    </source>
</evidence>
<feature type="disulfide bond" evidence="10">
    <location>
        <begin position="581"/>
        <end position="593"/>
    </location>
</feature>
<feature type="disulfide bond" evidence="10">
    <location>
        <begin position="739"/>
        <end position="751"/>
    </location>
</feature>
<feature type="disulfide bond" evidence="9">
    <location>
        <begin position="2997"/>
        <end position="3014"/>
    </location>
</feature>
<evidence type="ECO:0000256" key="1">
    <source>
        <dbReference type="ARBA" id="ARBA00004370"/>
    </source>
</evidence>
<feature type="domain" description="CUB" evidence="14">
    <location>
        <begin position="941"/>
        <end position="1052"/>
    </location>
</feature>
<dbReference type="InterPro" id="IPR001212">
    <property type="entry name" value="Somatomedin_B_dom"/>
</dbReference>
<dbReference type="InterPro" id="IPR001846">
    <property type="entry name" value="VWF_type-D"/>
</dbReference>
<feature type="domain" description="VWFD" evidence="19">
    <location>
        <begin position="2293"/>
        <end position="2499"/>
    </location>
</feature>
<dbReference type="Pfam" id="PF06119">
    <property type="entry name" value="NIDO"/>
    <property type="match status" value="1"/>
</dbReference>
<evidence type="ECO:0000259" key="15">
    <source>
        <dbReference type="PROSITE" id="PS50026"/>
    </source>
</evidence>
<evidence type="ECO:0000256" key="9">
    <source>
        <dbReference type="PROSITE-ProRule" id="PRU00076"/>
    </source>
</evidence>
<evidence type="ECO:0000256" key="7">
    <source>
        <dbReference type="ARBA" id="ARBA00023136"/>
    </source>
</evidence>
<dbReference type="Pfam" id="PF12947">
    <property type="entry name" value="EGF_3"/>
    <property type="match status" value="1"/>
</dbReference>
<dbReference type="Gene3D" id="4.10.400.10">
    <property type="entry name" value="Low-density Lipoprotein Receptor"/>
    <property type="match status" value="8"/>
</dbReference>
<feature type="disulfide bond" evidence="10">
    <location>
        <begin position="907"/>
        <end position="919"/>
    </location>
</feature>
<feature type="domain" description="CUB" evidence="14">
    <location>
        <begin position="1094"/>
        <end position="1206"/>
    </location>
</feature>
<dbReference type="SUPFAM" id="SSF49854">
    <property type="entry name" value="Spermadhesin, CUB domain"/>
    <property type="match status" value="6"/>
</dbReference>
<evidence type="ECO:0000256" key="11">
    <source>
        <dbReference type="SAM" id="MobiDB-lite"/>
    </source>
</evidence>
<dbReference type="InterPro" id="IPR056619">
    <property type="entry name" value="C8-3_MUC4"/>
</dbReference>
<dbReference type="PROSITE" id="PS01186">
    <property type="entry name" value="EGF_2"/>
    <property type="match status" value="2"/>
</dbReference>
<dbReference type="InterPro" id="IPR000742">
    <property type="entry name" value="EGF"/>
</dbReference>
<dbReference type="InterPro" id="IPR024731">
    <property type="entry name" value="NELL2-like_EGF"/>
</dbReference>
<dbReference type="SMART" id="SM00192">
    <property type="entry name" value="LDLa"/>
    <property type="match status" value="9"/>
</dbReference>
<dbReference type="GO" id="GO:0016020">
    <property type="term" value="C:membrane"/>
    <property type="evidence" value="ECO:0007669"/>
    <property type="project" value="UniProtKB-SubCell"/>
</dbReference>
<dbReference type="PROSITE" id="PS00022">
    <property type="entry name" value="EGF_1"/>
    <property type="match status" value="3"/>
</dbReference>
<feature type="disulfide bond" evidence="10">
    <location>
        <begin position="410"/>
        <end position="422"/>
    </location>
</feature>
<dbReference type="SUPFAM" id="SSF57424">
    <property type="entry name" value="LDL receptor-like module"/>
    <property type="match status" value="9"/>
</dbReference>
<comment type="caution">
    <text evidence="9">Lacks conserved residue(s) required for the propagation of feature annotation.</text>
</comment>
<feature type="domain" description="SMB" evidence="18">
    <location>
        <begin position="1460"/>
        <end position="1504"/>
    </location>
</feature>
<dbReference type="GO" id="GO:0071944">
    <property type="term" value="C:cell periphery"/>
    <property type="evidence" value="ECO:0007669"/>
    <property type="project" value="UniProtKB-ARBA"/>
</dbReference>
<dbReference type="PROSITE" id="PS00524">
    <property type="entry name" value="SMB_1"/>
    <property type="match status" value="1"/>
</dbReference>
<feature type="disulfide bond" evidence="10">
    <location>
        <begin position="588"/>
        <end position="606"/>
    </location>
</feature>
<dbReference type="PROSITE" id="PS50958">
    <property type="entry name" value="SMB_2"/>
    <property type="match status" value="1"/>
</dbReference>
<dbReference type="InterPro" id="IPR002172">
    <property type="entry name" value="LDrepeatLR_classA_rpt"/>
</dbReference>
<dbReference type="InterPro" id="IPR036364">
    <property type="entry name" value="SEA_dom_sf"/>
</dbReference>
<dbReference type="InterPro" id="IPR018097">
    <property type="entry name" value="EGF_Ca-bd_CS"/>
</dbReference>
<keyword evidence="6 12" id="KW-1133">Transmembrane helix</keyword>
<feature type="disulfide bond" evidence="10">
    <location>
        <begin position="1449"/>
        <end position="1464"/>
    </location>
</feature>
<feature type="domain" description="CUB" evidence="14">
    <location>
        <begin position="284"/>
        <end position="402"/>
    </location>
</feature>
<evidence type="ECO:0000259" key="19">
    <source>
        <dbReference type="PROSITE" id="PS51233"/>
    </source>
</evidence>
<evidence type="ECO:0000256" key="5">
    <source>
        <dbReference type="ARBA" id="ARBA00022737"/>
    </source>
</evidence>
<evidence type="ECO:0000256" key="13">
    <source>
        <dbReference type="SAM" id="SignalP"/>
    </source>
</evidence>
<dbReference type="SMART" id="SM00216">
    <property type="entry name" value="VWD"/>
    <property type="match status" value="1"/>
</dbReference>
<dbReference type="PROSITE" id="PS50026">
    <property type="entry name" value="EGF_3"/>
    <property type="match status" value="3"/>
</dbReference>
<evidence type="ECO:0000256" key="2">
    <source>
        <dbReference type="ARBA" id="ARBA00022536"/>
    </source>
</evidence>
<dbReference type="PROSITE" id="PS50068">
    <property type="entry name" value="LDLRA_2"/>
    <property type="match status" value="9"/>
</dbReference>
<feature type="disulfide bond" evidence="10">
    <location>
        <begin position="1214"/>
        <end position="1226"/>
    </location>
</feature>
<dbReference type="PROSITE" id="PS01180">
    <property type="entry name" value="CUB"/>
    <property type="match status" value="5"/>
</dbReference>
<feature type="disulfide bond" evidence="10">
    <location>
        <begin position="914"/>
        <end position="932"/>
    </location>
</feature>
<feature type="region of interest" description="Disordered" evidence="11">
    <location>
        <begin position="3072"/>
        <end position="3091"/>
    </location>
</feature>
<feature type="disulfide bond" evidence="10">
    <location>
        <begin position="600"/>
        <end position="615"/>
    </location>
</feature>
<dbReference type="Gene3D" id="2.10.25.10">
    <property type="entry name" value="Laminin"/>
    <property type="match status" value="5"/>
</dbReference>
<feature type="disulfide bond" evidence="10">
    <location>
        <begin position="1233"/>
        <end position="1248"/>
    </location>
</feature>
<dbReference type="CDD" id="cd00112">
    <property type="entry name" value="LDLa"/>
    <property type="match status" value="8"/>
</dbReference>
<dbReference type="InterPro" id="IPR013783">
    <property type="entry name" value="Ig-like_fold"/>
</dbReference>
<evidence type="ECO:0000256" key="3">
    <source>
        <dbReference type="ARBA" id="ARBA00022692"/>
    </source>
</evidence>
<keyword evidence="4 13" id="KW-0732">Signal</keyword>
<dbReference type="PROSITE" id="PS51233">
    <property type="entry name" value="VWFD"/>
    <property type="match status" value="1"/>
</dbReference>
<dbReference type="SUPFAM" id="SSF57196">
    <property type="entry name" value="EGF/Laminin"/>
    <property type="match status" value="3"/>
</dbReference>
<evidence type="ECO:0000259" key="16">
    <source>
        <dbReference type="PROSITE" id="PS50825"/>
    </source>
</evidence>
<name>A0A8B7ZTR8_ACAPL</name>
<feature type="domain" description="CUB" evidence="14">
    <location>
        <begin position="615"/>
        <end position="729"/>
    </location>
</feature>
<feature type="domain" description="AMOP" evidence="17">
    <location>
        <begin position="2130"/>
        <end position="2281"/>
    </location>
</feature>
<dbReference type="CDD" id="cd00041">
    <property type="entry name" value="CUB"/>
    <property type="match status" value="5"/>
</dbReference>
<evidence type="ECO:0000259" key="18">
    <source>
        <dbReference type="PROSITE" id="PS50958"/>
    </source>
</evidence>
<dbReference type="InterPro" id="IPR051495">
    <property type="entry name" value="Epithelial_Barrier/Signaling"/>
</dbReference>
<feature type="disulfide bond" evidence="10">
    <location>
        <begin position="758"/>
        <end position="773"/>
    </location>
</feature>
<feature type="disulfide bond" evidence="9">
    <location>
        <begin position="2695"/>
        <end position="2704"/>
    </location>
</feature>
<feature type="disulfide bond" evidence="10">
    <location>
        <begin position="250"/>
        <end position="262"/>
    </location>
</feature>
<dbReference type="PANTHER" id="PTHR13802">
    <property type="entry name" value="MUCIN 4-RELATED"/>
    <property type="match status" value="1"/>
</dbReference>
<dbReference type="InterPro" id="IPR001881">
    <property type="entry name" value="EGF-like_Ca-bd_dom"/>
</dbReference>
<dbReference type="GeneID" id="110989125"/>
<keyword evidence="20" id="KW-1185">Reference proteome</keyword>
<dbReference type="Pfam" id="PF00094">
    <property type="entry name" value="VWD"/>
    <property type="match status" value="1"/>
</dbReference>
<feature type="disulfide bond" evidence="10">
    <location>
        <begin position="417"/>
        <end position="435"/>
    </location>
</feature>
<evidence type="ECO:0000256" key="12">
    <source>
        <dbReference type="SAM" id="Phobius"/>
    </source>
</evidence>
<dbReference type="PROSITE" id="PS50856">
    <property type="entry name" value="AMOP"/>
    <property type="match status" value="1"/>
</dbReference>
<feature type="disulfide bond" evidence="10">
    <location>
        <begin position="269"/>
        <end position="284"/>
    </location>
</feature>
<organism evidence="20 21">
    <name type="scientific">Acanthaster planci</name>
    <name type="common">Crown-of-thorns starfish</name>
    <dbReference type="NCBI Taxonomy" id="133434"/>
    <lineage>
        <taxon>Eukaryota</taxon>
        <taxon>Metazoa</taxon>
        <taxon>Echinodermata</taxon>
        <taxon>Eleutherozoa</taxon>
        <taxon>Asterozoa</taxon>
        <taxon>Asteroidea</taxon>
        <taxon>Valvatacea</taxon>
        <taxon>Valvatida</taxon>
        <taxon>Acanthasteridae</taxon>
        <taxon>Acanthaster</taxon>
    </lineage>
</organism>
<dbReference type="InterPro" id="IPR000859">
    <property type="entry name" value="CUB_dom"/>
</dbReference>